<dbReference type="EC" id="6.1.1.15" evidence="2"/>
<dbReference type="AlphaFoldDB" id="A0A081DDJ9"/>
<dbReference type="GO" id="GO:0005524">
    <property type="term" value="F:ATP binding"/>
    <property type="evidence" value="ECO:0007669"/>
    <property type="project" value="InterPro"/>
</dbReference>
<keyword evidence="2" id="KW-0030">Aminoacyl-tRNA synthetase</keyword>
<proteinExistence type="predicted"/>
<sequence>MDTFEEFKDVLETKGGFISAHWDGTIETEDKIKEITKATIRCVPLDADNEEGICVFSGNKSLKRVLFAKAY</sequence>
<comment type="caution">
    <text evidence="2">The sequence shown here is derived from an EMBL/GenBank/DDBJ whole genome shotgun (WGS) entry which is preliminary data.</text>
</comment>
<dbReference type="Gene3D" id="3.30.110.30">
    <property type="entry name" value="C-terminal domain of ProRS"/>
    <property type="match status" value="1"/>
</dbReference>
<dbReference type="InterPro" id="IPR017449">
    <property type="entry name" value="Pro-tRNA_synth_II"/>
</dbReference>
<dbReference type="EMBL" id="BBNT01000022">
    <property type="protein sequence ID" value="GAL77079.1"/>
    <property type="molecule type" value="Genomic_DNA"/>
</dbReference>
<dbReference type="EMBL" id="BBLG01000006">
    <property type="protein sequence ID" value="GAK76995.1"/>
    <property type="molecule type" value="Genomic_DNA"/>
</dbReference>
<dbReference type="SMART" id="SM00946">
    <property type="entry name" value="ProRS-C_1"/>
    <property type="match status" value="1"/>
</dbReference>
<evidence type="ECO:0000259" key="1">
    <source>
        <dbReference type="SMART" id="SM00946"/>
    </source>
</evidence>
<dbReference type="Proteomes" id="UP000029647">
    <property type="component" value="Unassembled WGS sequence"/>
</dbReference>
<evidence type="ECO:0000313" key="3">
    <source>
        <dbReference type="EMBL" id="GAL77079.1"/>
    </source>
</evidence>
<dbReference type="SUPFAM" id="SSF64586">
    <property type="entry name" value="C-terminal domain of ProRS"/>
    <property type="match status" value="1"/>
</dbReference>
<accession>A0A081DDJ9</accession>
<dbReference type="GO" id="GO:0005737">
    <property type="term" value="C:cytoplasm"/>
    <property type="evidence" value="ECO:0007669"/>
    <property type="project" value="InterPro"/>
</dbReference>
<dbReference type="Proteomes" id="UP000028980">
    <property type="component" value="Unassembled WGS sequence"/>
</dbReference>
<keyword evidence="2" id="KW-0436">Ligase</keyword>
<dbReference type="Pfam" id="PF09180">
    <property type="entry name" value="ProRS-C_1"/>
    <property type="match status" value="1"/>
</dbReference>
<evidence type="ECO:0000313" key="4">
    <source>
        <dbReference type="Proteomes" id="UP000028980"/>
    </source>
</evidence>
<reference evidence="4 5" key="1">
    <citation type="journal article" date="2014" name="Genome Announc.">
        <title>Draft Genome Sequences of Marine Flavobacterium Nonlabens Strains NR17, NR24, NR27, NR32, NR33, and Ara13.</title>
        <authorList>
            <person name="Nakanishi M."/>
            <person name="Meirelles P."/>
            <person name="Suzuki R."/>
            <person name="Takatani N."/>
            <person name="Mino S."/>
            <person name="Suda W."/>
            <person name="Oshima K."/>
            <person name="Hattori M."/>
            <person name="Ohkuma M."/>
            <person name="Hosokawa M."/>
            <person name="Miyashita K."/>
            <person name="Thompson F.L."/>
            <person name="Niwa A."/>
            <person name="Sawabe T."/>
            <person name="Sawabe T."/>
        </authorList>
    </citation>
    <scope>NUCLEOTIDE SEQUENCE [LARGE SCALE GENOMIC DNA]</scope>
    <source>
        <strain evidence="3">JCM 19275</strain>
        <strain evidence="2">JCM 19296</strain>
        <strain evidence="5">JCM19275</strain>
        <strain evidence="4">JCM19296</strain>
    </source>
</reference>
<dbReference type="InterPro" id="IPR016061">
    <property type="entry name" value="Pro-tRNA_ligase_II_C"/>
</dbReference>
<dbReference type="GO" id="GO:0006433">
    <property type="term" value="P:prolyl-tRNA aminoacylation"/>
    <property type="evidence" value="ECO:0007669"/>
    <property type="project" value="InterPro"/>
</dbReference>
<evidence type="ECO:0000313" key="2">
    <source>
        <dbReference type="EMBL" id="GAK76995.1"/>
    </source>
</evidence>
<organism evidence="2 4">
    <name type="scientific">Nonlabens ulvanivorans</name>
    <name type="common">Persicivirga ulvanivorans</name>
    <dbReference type="NCBI Taxonomy" id="906888"/>
    <lineage>
        <taxon>Bacteria</taxon>
        <taxon>Pseudomonadati</taxon>
        <taxon>Bacteroidota</taxon>
        <taxon>Flavobacteriia</taxon>
        <taxon>Flavobacteriales</taxon>
        <taxon>Flavobacteriaceae</taxon>
        <taxon>Nonlabens</taxon>
    </lineage>
</organism>
<dbReference type="GO" id="GO:0004827">
    <property type="term" value="F:proline-tRNA ligase activity"/>
    <property type="evidence" value="ECO:0007669"/>
    <property type="project" value="UniProtKB-EC"/>
</dbReference>
<name>A0A081DDJ9_NONUL</name>
<protein>
    <submittedName>
        <fullName evidence="2">Prolyl-tRNA synthetase</fullName>
        <ecNumber evidence="2">6.1.1.15</ecNumber>
    </submittedName>
</protein>
<evidence type="ECO:0000313" key="5">
    <source>
        <dbReference type="Proteomes" id="UP000029647"/>
    </source>
</evidence>
<gene>
    <name evidence="3" type="ORF">JCM19275_30</name>
    <name evidence="2" type="ORF">JCM19296_2599</name>
</gene>
<feature type="domain" description="Proline-tRNA ligase class II C-terminal" evidence="1">
    <location>
        <begin position="4"/>
        <end position="71"/>
    </location>
</feature>